<dbReference type="InterPro" id="IPR035706">
    <property type="entry name" value="AAA_9"/>
</dbReference>
<dbReference type="Gene3D" id="1.10.8.720">
    <property type="entry name" value="Region D6 of dynein motor"/>
    <property type="match status" value="1"/>
</dbReference>
<feature type="coiled-coil region" evidence="13">
    <location>
        <begin position="2542"/>
        <end position="2569"/>
    </location>
</feature>
<feature type="domain" description="Dynein 2 heavy chain 1 cytoplasmic ATPase lid" evidence="23">
    <location>
        <begin position="2073"/>
        <end position="2152"/>
    </location>
</feature>
<evidence type="ECO:0000313" key="25">
    <source>
        <dbReference type="Proteomes" id="UP001168990"/>
    </source>
</evidence>
<evidence type="ECO:0000256" key="2">
    <source>
        <dbReference type="ARBA" id="ARBA00008887"/>
    </source>
</evidence>
<feature type="domain" description="Dynein heavy chain coiled coil stalk" evidence="17">
    <location>
        <begin position="2520"/>
        <end position="2864"/>
    </location>
</feature>
<dbReference type="InterPro" id="IPR042228">
    <property type="entry name" value="Dynein_linker_3"/>
</dbReference>
<dbReference type="Pfam" id="PF12780">
    <property type="entry name" value="AAA_8"/>
    <property type="match status" value="1"/>
</dbReference>
<keyword evidence="10" id="KW-0505">Motor protein</keyword>
<reference evidence="24" key="2">
    <citation type="submission" date="2023-03" db="EMBL/GenBank/DDBJ databases">
        <authorList>
            <person name="Inwood S.N."/>
            <person name="Skelly J.G."/>
            <person name="Guhlin J."/>
            <person name="Harrop T.W.R."/>
            <person name="Goldson S.G."/>
            <person name="Dearden P.K."/>
        </authorList>
    </citation>
    <scope>NUCLEOTIDE SEQUENCE</scope>
    <source>
        <strain evidence="24">Irish</strain>
        <tissue evidence="24">Whole body</tissue>
    </source>
</reference>
<evidence type="ECO:0000259" key="15">
    <source>
        <dbReference type="Pfam" id="PF08393"/>
    </source>
</evidence>
<comment type="similarity">
    <text evidence="2">Belongs to the dynein heavy chain family.</text>
</comment>
<evidence type="ECO:0000256" key="4">
    <source>
        <dbReference type="ARBA" id="ARBA00022701"/>
    </source>
</evidence>
<dbReference type="FunFam" id="1.20.920.30:FF:000002">
    <property type="entry name" value="Dynein axonemal heavy chain 3"/>
    <property type="match status" value="1"/>
</dbReference>
<dbReference type="InterPro" id="IPR027417">
    <property type="entry name" value="P-loop_NTPase"/>
</dbReference>
<dbReference type="Gene3D" id="1.10.8.710">
    <property type="match status" value="1"/>
</dbReference>
<evidence type="ECO:0000256" key="1">
    <source>
        <dbReference type="ARBA" id="ARBA00004430"/>
    </source>
</evidence>
<dbReference type="GO" id="GO:0008569">
    <property type="term" value="F:minus-end-directed microtubule motor activity"/>
    <property type="evidence" value="ECO:0007669"/>
    <property type="project" value="InterPro"/>
</dbReference>
<dbReference type="Gene3D" id="3.20.180.20">
    <property type="entry name" value="Dynein heavy chain, N-terminal domain 2"/>
    <property type="match status" value="1"/>
</dbReference>
<evidence type="ECO:0000259" key="19">
    <source>
        <dbReference type="Pfam" id="PF12781"/>
    </source>
</evidence>
<dbReference type="SUPFAM" id="SSF52540">
    <property type="entry name" value="P-loop containing nucleoside triphosphate hydrolases"/>
    <property type="match status" value="3"/>
</dbReference>
<dbReference type="EMBL" id="JAQQBS010001424">
    <property type="protein sequence ID" value="KAK0159024.1"/>
    <property type="molecule type" value="Genomic_DNA"/>
</dbReference>
<keyword evidence="9" id="KW-0969">Cilium</keyword>
<dbReference type="Pfam" id="PF22597">
    <property type="entry name" value="DYN_lid"/>
    <property type="match status" value="1"/>
</dbReference>
<feature type="domain" description="Dynein heavy chain region D6 P-loop" evidence="14">
    <location>
        <begin position="3345"/>
        <end position="3458"/>
    </location>
</feature>
<dbReference type="Pfam" id="PF18199">
    <property type="entry name" value="Dynein_C"/>
    <property type="match status" value="1"/>
</dbReference>
<gene>
    <name evidence="24" type="ORF">PV328_009956</name>
</gene>
<evidence type="ECO:0000256" key="3">
    <source>
        <dbReference type="ARBA" id="ARBA00022490"/>
    </source>
</evidence>
<dbReference type="InterPro" id="IPR041658">
    <property type="entry name" value="AAA_lid_11"/>
</dbReference>
<evidence type="ECO:0000259" key="16">
    <source>
        <dbReference type="Pfam" id="PF12774"/>
    </source>
</evidence>
<dbReference type="GO" id="GO:0005874">
    <property type="term" value="C:microtubule"/>
    <property type="evidence" value="ECO:0007669"/>
    <property type="project" value="UniProtKB-KW"/>
</dbReference>
<dbReference type="Gene3D" id="3.40.50.300">
    <property type="entry name" value="P-loop containing nucleotide triphosphate hydrolases"/>
    <property type="match status" value="5"/>
</dbReference>
<dbReference type="GO" id="GO:0005930">
    <property type="term" value="C:axoneme"/>
    <property type="evidence" value="ECO:0007669"/>
    <property type="project" value="UniProtKB-SubCell"/>
</dbReference>
<dbReference type="Pfam" id="PF08393">
    <property type="entry name" value="DHC_N2"/>
    <property type="match status" value="1"/>
</dbReference>
<dbReference type="Pfam" id="PF12775">
    <property type="entry name" value="AAA_7"/>
    <property type="match status" value="1"/>
</dbReference>
<dbReference type="Gene3D" id="3.10.490.20">
    <property type="match status" value="1"/>
</dbReference>
<dbReference type="Pfam" id="PF03028">
    <property type="entry name" value="Dynein_heavy"/>
    <property type="match status" value="1"/>
</dbReference>
<keyword evidence="11" id="KW-0206">Cytoskeleton</keyword>
<dbReference type="InterPro" id="IPR024743">
    <property type="entry name" value="Dynein_HC_stalk"/>
</dbReference>
<evidence type="ECO:0000256" key="10">
    <source>
        <dbReference type="ARBA" id="ARBA00023175"/>
    </source>
</evidence>
<evidence type="ECO:0000259" key="21">
    <source>
        <dbReference type="Pfam" id="PF18198"/>
    </source>
</evidence>
<dbReference type="GO" id="GO:0007018">
    <property type="term" value="P:microtubule-based movement"/>
    <property type="evidence" value="ECO:0007669"/>
    <property type="project" value="InterPro"/>
</dbReference>
<evidence type="ECO:0000256" key="11">
    <source>
        <dbReference type="ARBA" id="ARBA00023212"/>
    </source>
</evidence>
<dbReference type="InterPro" id="IPR042219">
    <property type="entry name" value="AAA_lid_11_sf"/>
</dbReference>
<dbReference type="PANTHER" id="PTHR45703:SF1">
    <property type="entry name" value="DYNEINS HEAVY CHAIN"/>
    <property type="match status" value="1"/>
</dbReference>
<dbReference type="Pfam" id="PF18198">
    <property type="entry name" value="AAA_lid_11"/>
    <property type="match status" value="1"/>
</dbReference>
<evidence type="ECO:0000259" key="18">
    <source>
        <dbReference type="Pfam" id="PF12780"/>
    </source>
</evidence>
<dbReference type="Gene3D" id="1.20.58.1120">
    <property type="match status" value="1"/>
</dbReference>
<keyword evidence="12" id="KW-0966">Cell projection</keyword>
<name>A0AA39C6W2_9HYME</name>
<evidence type="ECO:0000256" key="7">
    <source>
        <dbReference type="ARBA" id="ARBA00023017"/>
    </source>
</evidence>
<keyword evidence="7" id="KW-0243">Dynein</keyword>
<dbReference type="InterPro" id="IPR041466">
    <property type="entry name" value="Dynein_AAA5_ext"/>
</dbReference>
<dbReference type="InterPro" id="IPR026983">
    <property type="entry name" value="DHC"/>
</dbReference>
<dbReference type="FunFam" id="1.20.920.20:FF:000006">
    <property type="entry name" value="Dynein, axonemal, heavy chain 6"/>
    <property type="match status" value="1"/>
</dbReference>
<evidence type="ECO:0000256" key="6">
    <source>
        <dbReference type="ARBA" id="ARBA00022840"/>
    </source>
</evidence>
<dbReference type="GO" id="GO:0030286">
    <property type="term" value="C:dynein complex"/>
    <property type="evidence" value="ECO:0007669"/>
    <property type="project" value="UniProtKB-KW"/>
</dbReference>
<dbReference type="InterPro" id="IPR035699">
    <property type="entry name" value="AAA_6"/>
</dbReference>
<dbReference type="Gene3D" id="1.20.140.100">
    <property type="entry name" value="Dynein heavy chain, N-terminal domain 2"/>
    <property type="match status" value="1"/>
</dbReference>
<evidence type="ECO:0000259" key="22">
    <source>
        <dbReference type="Pfam" id="PF18199"/>
    </source>
</evidence>
<dbReference type="Pfam" id="PF12774">
    <property type="entry name" value="AAA_6"/>
    <property type="match status" value="1"/>
</dbReference>
<proteinExistence type="inferred from homology"/>
<feature type="coiled-coil region" evidence="13">
    <location>
        <begin position="2759"/>
        <end position="2793"/>
    </location>
</feature>
<feature type="domain" description="Dynein heavy chain AAA module D4" evidence="18">
    <location>
        <begin position="2242"/>
        <end position="2499"/>
    </location>
</feature>
<evidence type="ECO:0000256" key="5">
    <source>
        <dbReference type="ARBA" id="ARBA00022741"/>
    </source>
</evidence>
<keyword evidence="6" id="KW-0067">ATP-binding</keyword>
<evidence type="ECO:0008006" key="26">
    <source>
        <dbReference type="Google" id="ProtNLM"/>
    </source>
</evidence>
<sequence length="3934" mass="457571">MDEKIDDNLIKNKCKYPKLSPIPCLELSHVRKLKIDCHYKSIQHKQILPNIHKEDFENEILFKPKLPKSFYIAKLRDWVEETPIIGLLPEWKNNIQELIHNNNYKHQYLDLQQELFKEVENMYMNDMKQLAIQSTVINHDDELNNTVEDIYINDNIYYKMKNSFKTSRFVKYRELLKSNYYLSHDLMRQIIALSMSVLVPQIVINFSHYHKLGSIQFTEMENKIKNDFRNRLSQIHHKYYRQIVKIISNRKLMQEISSDIMPQFMRCATNLFVQQILYSMMHTINHMINVIKYNKHCPQIELELVIDNGSLTIKPSIDEMKNMYREIIGNIDKIGQNLLSFTVYNSSNCNNKFTDDYIRIKLPDWFIEKSQNELEIIITNLFTPLNDYYNNIKTEFNFLCAPETQINILNLITSNCNYDIYYEHVQKFNNYLQRANAIVSVLYYDVGRLRQTQAKEELKSNISDIINMLVNKLVCHHLEFNETICREYEAFKSYAFNIPNNAEELFKLNDSMALNSKSIIDNLEEKIKESLRMLVTLFNITILTDEHIKLNTKTINCLHSVKDIFIQSNTLCEAMKSELEDELQKKINVLNIQIDTIFPMLIILNDMDDANRVLEYIEYLNFLVVSIEQIDEQIKAINMEEKLFKFPETIFPKIDDIKNIVLPFSSLNNIISKWKRHNAAWLDGPFEYIDASEVEKLTNFYLNEFANLNKSIKANIKSDMASHKLFKFSGMIDDPDPMQQPAPMKLCFQALQQINEFKQYVELINCICNKAMEQRHWNEMSIIYGSDITPNAGTTLRKFITLNLMKDIDKYNIISVGANKELALQRQIENMHKQWNNVNFIIEYNEIGRLFFINFNEIQVHLDEHLTIIQEMMGSYFVKPFIHDVIQYNKSLILVCDIINHFNIIQDECLNLHLIFTNSEICIEELTDVGIIYSQVLDIVDDVKQSILNKSTFGDIGNSPGYLVELLKAMEKIEVIKNDICIYLNNIRLIFPRFFFLSDKEIVMILFEKNAIERVKSLLKKCFGGVNNIKVNLYRKNITSIISDYNEELSLKKKFVYNTKNSNEWMKLIEITINESIHNEIYNWINTINITDHKEIISVKNISLGIIAECIIQLIWTSKIHKCFININSDTLKSILDTQNLLIVNTINNLKNQSIMKDRMILMNLAAMLSHQREVINLLILKNVSHVRDFHWMVQLRYYWQENNIQVEILKDSRCYGYEFLTISKPVINTLLTDRCYRTIVEASRHNLFTTLVGHPATGKIETIKGLTRAFAVPFHIINCCKNLTCKEISKIFKGLIACGTWVCFKNINATRFTVLSAITHHIYLLCQMISRKSMLISFDGSQLIQKPGGYIITTDNYQRSSFISSQNKLPDNFRALFRIVAFRQPNLSMICEMQLFAAGFNNAKILGNKIQLVFKLCIEQFPFEKRYNFGCKTLSAVIQSAIKLKFDYPDINENVIVLRSLIDVNLSVFSHCDVIIFQEFLHYIFPDVSLPPTNYTSILTALNQVAKINGVQTHKVFELKMIQILEMIYLRRVFMLIGDASVGKTTLLRTLAQCLTAVIKINDNNTEETEADIQLEIINQKSITLECLFGYFDGQTNKWNEGIYVSLLRSDYNKNNLHNKIKKWIIFDGPVESVWTENLNILLDDNDYRTLPLPTGEIIEISDSISVILETDNIEEASPGTVSRCGIIYIEQKIAGYKHHIAAWILEQKFHDKYNKFMNILIEWSLDSCLNFVYKICQFRIVVDKIYLVLSTLKLCTIYIKNATEQMDEKDKNYFEIWCQAAVLQSIIWTFNACLSTDSSLLFNEFCTSLWSNNDINNPRPKDTMQHELLLPCDGMIKDNTFIFKGTGFWKHWSDILKTECISTAQMCGFGLKYVPTIDTTKHIFMFNNHIKYRLPFIVSGDMSTGKTSLMRFFLNNKLSNDEYIKTCFNFSLSCDARQAQHLILQKLNRIMGDCYVPPKNKFGINFIDDLNIINNPNDNEQLKSLLELIRQHIDHGYWYDLNKPAKLFIKNIMFLCAFTLNENAGTQMFHSRFIRHFNLYTLCTPNCETIVKIFSNILLYNLKKNLFTSDVIGSVNNIVNATVDIYSSIIKRLKPNPINIQYQFNIRDVSKVIEGCSLIHRESAEAKVTLIRLWVHESIRVFGDRITNKCDKLWLFSNIKSAIKTHFKETFESIFDHLPKDNDTLTQESLKNLIFTNFMMETDKDINNNRHYEEVNSMHQMKNKIIHYLNELNNSCNNKLDILLLSDILEHLIRVCRVLIIPGGNLLMICTGGLGRKSLTRLAAFIERQDFFQCTSTHYCDLNEWRQNLKCVVKICGGIGKQCTFFIPARYIKDIYYEDISSLMTTGEVPQLISPDERQIIVEIARLPAQNGDRNLEISINEVMNYFFNNCQEKLHFILYFNLSNCNNLRRQLQLFPALIKHSFIDYFMPWSLDAFLQLGNKFIKDVSVGSVPKEKIISAGKYFYDESKKISLEYYNKYLKLTHTTPSAFIHMMQLYGIQMANKQKTITESRNKYLGGLEKLELAAVEVTQMQETLSALRPQLELSAKKTEDTMREIESENVSVENATIQVKRDEEIANKTAEIAASLKSECEADLAVAIPILEDAIAALNTLKPSDITLVKAMKNPPDTIKLVMAAVCVMLDVAAERIIDPVTGRKSMDFWGPSKRVLGDMNFLQNLKDYDKDNIPPAIMQVIKKTYMTDQNFMPQIVTKASSAAEGLCKWVRAMVSYDEVAKIVAPKKEKLAAAEKECNECLAFLNEKRKTLAALNDKLTALKTNLQDTLAKKFKLENEVAICTEKLMKAEALIASLDDEKNKWLQSAELLKQSYDNLSGDILISCGVIAYLAPFNSVSRNNTVTLWVEYVKDHLIIPCSSNYNFVNCLVSEIEINSWYQYGLPKDNFYLENAAILNNSMQLCLFIDPQNQANMWIKKMEQSNGLITIKLTDSNYLENIMHNIEHNQPVLIENIDDDKSAMISMDCILSYIINFHSDNNCDELHQQIADRNTSKSQSDNSFSYKNQFRLYMTTKLDNPRFNRYIYSKITVINFLLTEHALQNKLLDVVMSREKPELHEKFDLLVDHSASNVRLLKQEEDIILNVLSTSTINILYDDKSMKILDTSKNLSVEIMKKEKHVNIAKNEIDIFRNSYDEFAHYCAVLYSTLLPMFNINCMYRFSLEWFMQLYMKSIINSKRNIIIEKRLEYLRISFTETLHSNVLTALFDEHRVLYSFLLSLKILKYTGQVKSEEIDLFMFNCSSNNDKTKSDIDSSGKPDWMLEESWKEIVLLSRNISAFCGLDSSIKNDQELHWLNFYKSENPDNSSFPNPWRKLSSDYSPRSISYFYSESSCLIPLIFILPSYMDPLKQVEEFAVTLGYKSKLTVVSLSDNHTEHVYKIILQAQEEGKWVLLENCHFAKNWLLQLEKIYESFNASNSALEFRLWLSTAPTRRFPINILQNGIKIICDVPCNLKQNLINLYYSCPLNKPEIFTSCPGKDKILAKLMYAFAFFHILVKERNYFGIQSWNVKYDLCHSDFTLSISQLQTLIKNDGVTATTLFDALLYLIGECNYGGKFIDYIDNKCIMTIFRDYCKIDLISQDNYLFCKNYSIPNRCEYRDYIKHITNLPEHAPRHLFGIDESSMINRDTSIVNDFFFQISQLNGQLIHDDESFLQDNIDVMSIEILRNKLPPALDINKAQEKSELDPLNRVLIQEIRAYNLILKYIEQSLMQPDDEMTRALSANKLPTSWYFFPTFCQHQTSLSKFMDNTNEKYEFFNKWINGECPRSFWLGIFASAKRFISVIRIIFARQYEITVDQLAFNFQVLSIKNSSMINYSNEKAFYFHDLQLTGASWDIVKGNLISSNPRILSELMPVIQLTPQLLEENKLDNCKYSCPLYKSNVGRDLINYASSLSNFIIYILLSTEINDDNWIKLRTALFCQIE</sequence>
<keyword evidence="8 13" id="KW-0175">Coiled coil</keyword>
<dbReference type="InterPro" id="IPR042222">
    <property type="entry name" value="Dynein_2_N"/>
</dbReference>
<dbReference type="Pfam" id="PF12781">
    <property type="entry name" value="AAA_9"/>
    <property type="match status" value="1"/>
</dbReference>
<keyword evidence="3" id="KW-0963">Cytoplasm</keyword>
<feature type="domain" description="Dynein heavy chain AAA 5 extension" evidence="20">
    <location>
        <begin position="1722"/>
        <end position="1856"/>
    </location>
</feature>
<dbReference type="Gene3D" id="6.10.140.1060">
    <property type="match status" value="1"/>
</dbReference>
<dbReference type="InterPro" id="IPR013602">
    <property type="entry name" value="Dynein_heavy_linker"/>
</dbReference>
<dbReference type="GO" id="GO:0051959">
    <property type="term" value="F:dynein light intermediate chain binding"/>
    <property type="evidence" value="ECO:0007669"/>
    <property type="project" value="InterPro"/>
</dbReference>
<feature type="domain" description="Dynein heavy chain linker" evidence="15">
    <location>
        <begin position="655"/>
        <end position="1082"/>
    </location>
</feature>
<evidence type="ECO:0000256" key="9">
    <source>
        <dbReference type="ARBA" id="ARBA00023069"/>
    </source>
</evidence>
<dbReference type="Gene3D" id="1.10.8.1220">
    <property type="match status" value="1"/>
</dbReference>
<dbReference type="Pfam" id="PF17852">
    <property type="entry name" value="Dynein_AAA_lid"/>
    <property type="match status" value="1"/>
</dbReference>
<dbReference type="InterPro" id="IPR024317">
    <property type="entry name" value="Dynein_heavy_chain_D4_dom"/>
</dbReference>
<dbReference type="FunFam" id="1.10.287.2620:FF:000002">
    <property type="entry name" value="Dynein heavy chain 2, axonemal"/>
    <property type="match status" value="1"/>
</dbReference>
<keyword evidence="4" id="KW-0493">Microtubule</keyword>
<evidence type="ECO:0000256" key="8">
    <source>
        <dbReference type="ARBA" id="ARBA00023054"/>
    </source>
</evidence>
<dbReference type="Gene3D" id="1.20.920.30">
    <property type="match status" value="1"/>
</dbReference>
<reference evidence="24" key="1">
    <citation type="journal article" date="2023" name="bioRxiv">
        <title>Scaffold-level genome assemblies of two parasitoid biocontrol wasps reveal the parthenogenesis mechanism and an associated novel virus.</title>
        <authorList>
            <person name="Inwood S."/>
            <person name="Skelly J."/>
            <person name="Guhlin J."/>
            <person name="Harrop T."/>
            <person name="Goldson S."/>
            <person name="Dearden P."/>
        </authorList>
    </citation>
    <scope>NUCLEOTIDE SEQUENCE</scope>
    <source>
        <strain evidence="24">Irish</strain>
        <tissue evidence="24">Whole body</tissue>
    </source>
</reference>
<dbReference type="InterPro" id="IPR004273">
    <property type="entry name" value="Dynein_heavy_D6_P-loop"/>
</dbReference>
<feature type="domain" description="Dynein heavy chain ATP-binding dynein motor region" evidence="19">
    <location>
        <begin position="2891"/>
        <end position="3126"/>
    </location>
</feature>
<organism evidence="24 25">
    <name type="scientific">Microctonus aethiopoides</name>
    <dbReference type="NCBI Taxonomy" id="144406"/>
    <lineage>
        <taxon>Eukaryota</taxon>
        <taxon>Metazoa</taxon>
        <taxon>Ecdysozoa</taxon>
        <taxon>Arthropoda</taxon>
        <taxon>Hexapoda</taxon>
        <taxon>Insecta</taxon>
        <taxon>Pterygota</taxon>
        <taxon>Neoptera</taxon>
        <taxon>Endopterygota</taxon>
        <taxon>Hymenoptera</taxon>
        <taxon>Apocrita</taxon>
        <taxon>Ichneumonoidea</taxon>
        <taxon>Braconidae</taxon>
        <taxon>Euphorinae</taxon>
        <taxon>Microctonus</taxon>
    </lineage>
</organism>
<feature type="domain" description="Dynein heavy chain C-terminal" evidence="22">
    <location>
        <begin position="3676"/>
        <end position="3931"/>
    </location>
</feature>
<dbReference type="InterPro" id="IPR054354">
    <property type="entry name" value="DYNC2H1-like_lid"/>
</dbReference>
<dbReference type="PANTHER" id="PTHR45703">
    <property type="entry name" value="DYNEIN HEAVY CHAIN"/>
    <property type="match status" value="1"/>
</dbReference>
<keyword evidence="25" id="KW-1185">Reference proteome</keyword>
<dbReference type="Pfam" id="PF12777">
    <property type="entry name" value="MT"/>
    <property type="match status" value="1"/>
</dbReference>
<dbReference type="InterPro" id="IPR041228">
    <property type="entry name" value="Dynein_C"/>
</dbReference>
<accession>A0AA39C6W2</accession>
<dbReference type="Gene3D" id="1.10.472.130">
    <property type="match status" value="1"/>
</dbReference>
<dbReference type="Proteomes" id="UP001168990">
    <property type="component" value="Unassembled WGS sequence"/>
</dbReference>
<evidence type="ECO:0000259" key="23">
    <source>
        <dbReference type="Pfam" id="PF22597"/>
    </source>
</evidence>
<evidence type="ECO:0000256" key="12">
    <source>
        <dbReference type="ARBA" id="ARBA00023273"/>
    </source>
</evidence>
<dbReference type="GO" id="GO:0045505">
    <property type="term" value="F:dynein intermediate chain binding"/>
    <property type="evidence" value="ECO:0007669"/>
    <property type="project" value="InterPro"/>
</dbReference>
<keyword evidence="5" id="KW-0547">Nucleotide-binding</keyword>
<evidence type="ECO:0000259" key="20">
    <source>
        <dbReference type="Pfam" id="PF17852"/>
    </source>
</evidence>
<dbReference type="GO" id="GO:0005524">
    <property type="term" value="F:ATP binding"/>
    <property type="evidence" value="ECO:0007669"/>
    <property type="project" value="UniProtKB-KW"/>
</dbReference>
<protein>
    <recommendedName>
        <fullName evidence="26">Dynein heavy chain</fullName>
    </recommendedName>
</protein>
<comment type="subcellular location">
    <subcellularLocation>
        <location evidence="1">Cytoplasm</location>
        <location evidence="1">Cytoskeleton</location>
        <location evidence="1">Cilium axoneme</location>
    </subcellularLocation>
</comment>
<feature type="domain" description="Dynein heavy chain AAA lid" evidence="21">
    <location>
        <begin position="3495"/>
        <end position="3632"/>
    </location>
</feature>
<comment type="caution">
    <text evidence="24">The sequence shown here is derived from an EMBL/GenBank/DDBJ whole genome shotgun (WGS) entry which is preliminary data.</text>
</comment>
<evidence type="ECO:0000256" key="13">
    <source>
        <dbReference type="SAM" id="Coils"/>
    </source>
</evidence>
<dbReference type="Gene3D" id="1.10.287.2620">
    <property type="match status" value="1"/>
</dbReference>
<feature type="domain" description="Dynein heavy chain hydrolytic ATP-binding dynein motor region" evidence="16">
    <location>
        <begin position="1216"/>
        <end position="1546"/>
    </location>
</feature>
<dbReference type="InterPro" id="IPR043160">
    <property type="entry name" value="Dynein_C_barrel"/>
</dbReference>
<dbReference type="InterPro" id="IPR043157">
    <property type="entry name" value="Dynein_AAA1S"/>
</dbReference>
<dbReference type="Gene3D" id="1.20.1270.280">
    <property type="match status" value="1"/>
</dbReference>
<evidence type="ECO:0000259" key="17">
    <source>
        <dbReference type="Pfam" id="PF12777"/>
    </source>
</evidence>
<evidence type="ECO:0000313" key="24">
    <source>
        <dbReference type="EMBL" id="KAK0159024.1"/>
    </source>
</evidence>
<evidence type="ECO:0000259" key="14">
    <source>
        <dbReference type="Pfam" id="PF03028"/>
    </source>
</evidence>
<dbReference type="Gene3D" id="1.20.920.20">
    <property type="match status" value="1"/>
</dbReference>